<evidence type="ECO:0000313" key="13">
    <source>
        <dbReference type="Proteomes" id="UP000770661"/>
    </source>
</evidence>
<evidence type="ECO:0000313" key="12">
    <source>
        <dbReference type="EMBL" id="KAG0719047.1"/>
    </source>
</evidence>
<dbReference type="OrthoDB" id="2564984at2759"/>
<comment type="caution">
    <text evidence="12">The sequence shown here is derived from an EMBL/GenBank/DDBJ whole genome shotgun (WGS) entry which is preliminary data.</text>
</comment>
<comment type="subcellular location">
    <subcellularLocation>
        <location evidence="2">Cytoplasm</location>
        <location evidence="2">Perinuclear region</location>
    </subcellularLocation>
    <subcellularLocation>
        <location evidence="1">Lysosome membrane</location>
        <topology evidence="1">Multi-pass membrane protein</topology>
    </subcellularLocation>
</comment>
<comment type="similarity">
    <text evidence="3">Belongs to the BRI3 family.</text>
</comment>
<sequence length="104" mass="11141">MADIKVYEGGPPPYSTPPYSTPPYSAGPYGVPQPTVVMVEDHCHNPQPCVVVVGQGCPVCRVGIVQEEFTGCGICLGICFFPLGILCCMLMRERRCSHCGAAIH</sequence>
<evidence type="ECO:0000256" key="7">
    <source>
        <dbReference type="ARBA" id="ARBA00023136"/>
    </source>
</evidence>
<evidence type="ECO:0000256" key="6">
    <source>
        <dbReference type="ARBA" id="ARBA00022989"/>
    </source>
</evidence>
<keyword evidence="5" id="KW-0812">Transmembrane</keyword>
<keyword evidence="8" id="KW-0458">Lysosome</keyword>
<keyword evidence="4" id="KW-0963">Cytoplasm</keyword>
<evidence type="ECO:0000256" key="5">
    <source>
        <dbReference type="ARBA" id="ARBA00022692"/>
    </source>
</evidence>
<comment type="subunit">
    <text evidence="11">Interacts with BRI3BP. Interacts with MGAT1 and IFITM3.</text>
</comment>
<dbReference type="AlphaFoldDB" id="A0A8J4Y263"/>
<keyword evidence="13" id="KW-1185">Reference proteome</keyword>
<evidence type="ECO:0000256" key="8">
    <source>
        <dbReference type="ARBA" id="ARBA00023228"/>
    </source>
</evidence>
<keyword evidence="6" id="KW-1133">Transmembrane helix</keyword>
<name>A0A8J4Y263_CHIOP</name>
<dbReference type="Proteomes" id="UP000770661">
    <property type="component" value="Unassembled WGS sequence"/>
</dbReference>
<reference evidence="12" key="1">
    <citation type="submission" date="2020-07" db="EMBL/GenBank/DDBJ databases">
        <title>The High-quality genome of the commercially important snow crab, Chionoecetes opilio.</title>
        <authorList>
            <person name="Jeong J.-H."/>
            <person name="Ryu S."/>
        </authorList>
    </citation>
    <scope>NUCLEOTIDE SEQUENCE</scope>
    <source>
        <strain evidence="12">MADBK_172401_WGS</strain>
        <tissue evidence="12">Digestive gland</tissue>
    </source>
</reference>
<evidence type="ECO:0000256" key="2">
    <source>
        <dbReference type="ARBA" id="ARBA00004556"/>
    </source>
</evidence>
<dbReference type="InterPro" id="IPR019317">
    <property type="entry name" value="BRI3"/>
</dbReference>
<proteinExistence type="inferred from homology"/>
<gene>
    <name evidence="12" type="primary">BRI3_2</name>
    <name evidence="12" type="ORF">GWK47_051294</name>
</gene>
<dbReference type="PANTHER" id="PTHR13551:SF1">
    <property type="entry name" value="MEMBRANE PROTEIN BRI3"/>
    <property type="match status" value="1"/>
</dbReference>
<dbReference type="GO" id="GO:0048471">
    <property type="term" value="C:perinuclear region of cytoplasm"/>
    <property type="evidence" value="ECO:0007669"/>
    <property type="project" value="UniProtKB-SubCell"/>
</dbReference>
<dbReference type="PANTHER" id="PTHR13551">
    <property type="entry name" value="BRAIN PROTEIN I3"/>
    <property type="match status" value="1"/>
</dbReference>
<evidence type="ECO:0000256" key="4">
    <source>
        <dbReference type="ARBA" id="ARBA00022490"/>
    </source>
</evidence>
<evidence type="ECO:0000256" key="9">
    <source>
        <dbReference type="ARBA" id="ARBA00035284"/>
    </source>
</evidence>
<dbReference type="GO" id="GO:0005765">
    <property type="term" value="C:lysosomal membrane"/>
    <property type="evidence" value="ECO:0007669"/>
    <property type="project" value="UniProtKB-SubCell"/>
</dbReference>
<protein>
    <recommendedName>
        <fullName evidence="9">Membrane protein BRI3</fullName>
    </recommendedName>
    <alternativeName>
        <fullName evidence="10">Brain protein I3</fullName>
    </alternativeName>
</protein>
<evidence type="ECO:0000256" key="1">
    <source>
        <dbReference type="ARBA" id="ARBA00004155"/>
    </source>
</evidence>
<dbReference type="EMBL" id="JACEEZ010015127">
    <property type="protein sequence ID" value="KAG0719047.1"/>
    <property type="molecule type" value="Genomic_DNA"/>
</dbReference>
<evidence type="ECO:0000256" key="11">
    <source>
        <dbReference type="ARBA" id="ARBA00046593"/>
    </source>
</evidence>
<organism evidence="12 13">
    <name type="scientific">Chionoecetes opilio</name>
    <name type="common">Atlantic snow crab</name>
    <name type="synonym">Cancer opilio</name>
    <dbReference type="NCBI Taxonomy" id="41210"/>
    <lineage>
        <taxon>Eukaryota</taxon>
        <taxon>Metazoa</taxon>
        <taxon>Ecdysozoa</taxon>
        <taxon>Arthropoda</taxon>
        <taxon>Crustacea</taxon>
        <taxon>Multicrustacea</taxon>
        <taxon>Malacostraca</taxon>
        <taxon>Eumalacostraca</taxon>
        <taxon>Eucarida</taxon>
        <taxon>Decapoda</taxon>
        <taxon>Pleocyemata</taxon>
        <taxon>Brachyura</taxon>
        <taxon>Eubrachyura</taxon>
        <taxon>Majoidea</taxon>
        <taxon>Majidae</taxon>
        <taxon>Chionoecetes</taxon>
    </lineage>
</organism>
<dbReference type="Pfam" id="PF10164">
    <property type="entry name" value="BRI3"/>
    <property type="match status" value="1"/>
</dbReference>
<evidence type="ECO:0000256" key="10">
    <source>
        <dbReference type="ARBA" id="ARBA00035449"/>
    </source>
</evidence>
<accession>A0A8J4Y263</accession>
<evidence type="ECO:0000256" key="3">
    <source>
        <dbReference type="ARBA" id="ARBA00008090"/>
    </source>
</evidence>
<keyword evidence="7" id="KW-0472">Membrane</keyword>